<evidence type="ECO:0008006" key="4">
    <source>
        <dbReference type="Google" id="ProtNLM"/>
    </source>
</evidence>
<evidence type="ECO:0000313" key="3">
    <source>
        <dbReference type="Proteomes" id="UP000799640"/>
    </source>
</evidence>
<dbReference type="EMBL" id="ML996708">
    <property type="protein sequence ID" value="KAF2396237.1"/>
    <property type="molecule type" value="Genomic_DNA"/>
</dbReference>
<sequence>MLYLLTLLPLLFRPTLSLPLDPCPPIPDTFYLITAPDPSCPSPPDSTNATSLFSPIHNPTYTLRQIGPGYLSLPLFTLTNGTLHTTAPDAFGQGSYDYASVPIQAGEQNAQLRFERADGVRAALDGVGQGDGGLSLMDGYALGVEGEGSVGWGLCPGQLGVPVITWNGVDPACVPTVVQAAGQPPY</sequence>
<evidence type="ECO:0000313" key="2">
    <source>
        <dbReference type="EMBL" id="KAF2396237.1"/>
    </source>
</evidence>
<protein>
    <recommendedName>
        <fullName evidence="4">Cell wall protein PhiA</fullName>
    </recommendedName>
</protein>
<name>A0A6G1HK68_9PEZI</name>
<proteinExistence type="predicted"/>
<gene>
    <name evidence="2" type="ORF">EJ06DRAFT_484034</name>
</gene>
<feature type="chain" id="PRO_5026071364" description="Cell wall protein PhiA" evidence="1">
    <location>
        <begin position="18"/>
        <end position="186"/>
    </location>
</feature>
<feature type="signal peptide" evidence="1">
    <location>
        <begin position="1"/>
        <end position="17"/>
    </location>
</feature>
<reference evidence="2" key="1">
    <citation type="journal article" date="2020" name="Stud. Mycol.">
        <title>101 Dothideomycetes genomes: a test case for predicting lifestyles and emergence of pathogens.</title>
        <authorList>
            <person name="Haridas S."/>
            <person name="Albert R."/>
            <person name="Binder M."/>
            <person name="Bloem J."/>
            <person name="Labutti K."/>
            <person name="Salamov A."/>
            <person name="Andreopoulos B."/>
            <person name="Baker S."/>
            <person name="Barry K."/>
            <person name="Bills G."/>
            <person name="Bluhm B."/>
            <person name="Cannon C."/>
            <person name="Castanera R."/>
            <person name="Culley D."/>
            <person name="Daum C."/>
            <person name="Ezra D."/>
            <person name="Gonzalez J."/>
            <person name="Henrissat B."/>
            <person name="Kuo A."/>
            <person name="Liang C."/>
            <person name="Lipzen A."/>
            <person name="Lutzoni F."/>
            <person name="Magnuson J."/>
            <person name="Mondo S."/>
            <person name="Nolan M."/>
            <person name="Ohm R."/>
            <person name="Pangilinan J."/>
            <person name="Park H.-J."/>
            <person name="Ramirez L."/>
            <person name="Alfaro M."/>
            <person name="Sun H."/>
            <person name="Tritt A."/>
            <person name="Yoshinaga Y."/>
            <person name="Zwiers L.-H."/>
            <person name="Turgeon B."/>
            <person name="Goodwin S."/>
            <person name="Spatafora J."/>
            <person name="Crous P."/>
            <person name="Grigoriev I."/>
        </authorList>
    </citation>
    <scope>NUCLEOTIDE SEQUENCE</scope>
    <source>
        <strain evidence="2">CBS 262.69</strain>
    </source>
</reference>
<organism evidence="2 3">
    <name type="scientific">Trichodelitschia bisporula</name>
    <dbReference type="NCBI Taxonomy" id="703511"/>
    <lineage>
        <taxon>Eukaryota</taxon>
        <taxon>Fungi</taxon>
        <taxon>Dikarya</taxon>
        <taxon>Ascomycota</taxon>
        <taxon>Pezizomycotina</taxon>
        <taxon>Dothideomycetes</taxon>
        <taxon>Dothideomycetes incertae sedis</taxon>
        <taxon>Phaeotrichales</taxon>
        <taxon>Phaeotrichaceae</taxon>
        <taxon>Trichodelitschia</taxon>
    </lineage>
</organism>
<dbReference type="OrthoDB" id="5317242at2759"/>
<keyword evidence="3" id="KW-1185">Reference proteome</keyword>
<accession>A0A6G1HK68</accession>
<dbReference type="Proteomes" id="UP000799640">
    <property type="component" value="Unassembled WGS sequence"/>
</dbReference>
<dbReference type="AlphaFoldDB" id="A0A6G1HK68"/>
<evidence type="ECO:0000256" key="1">
    <source>
        <dbReference type="SAM" id="SignalP"/>
    </source>
</evidence>
<keyword evidence="1" id="KW-0732">Signal</keyword>